<dbReference type="GO" id="GO:0016020">
    <property type="term" value="C:membrane"/>
    <property type="evidence" value="ECO:0007669"/>
    <property type="project" value="UniProtKB-SubCell"/>
</dbReference>
<evidence type="ECO:0000256" key="3">
    <source>
        <dbReference type="ARBA" id="ARBA00022989"/>
    </source>
</evidence>
<gene>
    <name evidence="7" type="ORF">PPNO1_LOCUS6602</name>
</gene>
<dbReference type="SMART" id="SM01417">
    <property type="entry name" value="Solute_trans_a"/>
    <property type="match status" value="1"/>
</dbReference>
<name>A0A9P1MDN6_9PEZI</name>
<organism evidence="7 8">
    <name type="scientific">Parascedosporium putredinis</name>
    <dbReference type="NCBI Taxonomy" id="1442378"/>
    <lineage>
        <taxon>Eukaryota</taxon>
        <taxon>Fungi</taxon>
        <taxon>Dikarya</taxon>
        <taxon>Ascomycota</taxon>
        <taxon>Pezizomycotina</taxon>
        <taxon>Sordariomycetes</taxon>
        <taxon>Hypocreomycetidae</taxon>
        <taxon>Microascales</taxon>
        <taxon>Microascaceae</taxon>
        <taxon>Parascedosporium</taxon>
    </lineage>
</organism>
<feature type="transmembrane region" description="Helical" evidence="6">
    <location>
        <begin position="68"/>
        <end position="90"/>
    </location>
</feature>
<dbReference type="AlphaFoldDB" id="A0A9P1MDN6"/>
<evidence type="ECO:0000256" key="4">
    <source>
        <dbReference type="ARBA" id="ARBA00023136"/>
    </source>
</evidence>
<evidence type="ECO:0000256" key="2">
    <source>
        <dbReference type="ARBA" id="ARBA00022692"/>
    </source>
</evidence>
<keyword evidence="2 6" id="KW-0812">Transmembrane</keyword>
<feature type="transmembrane region" description="Helical" evidence="6">
    <location>
        <begin position="241"/>
        <end position="266"/>
    </location>
</feature>
<evidence type="ECO:0000256" key="5">
    <source>
        <dbReference type="SAM" id="MobiDB-lite"/>
    </source>
</evidence>
<accession>A0A9P1MDN6</accession>
<keyword evidence="4 6" id="KW-0472">Membrane</keyword>
<reference evidence="7" key="1">
    <citation type="submission" date="2022-11" db="EMBL/GenBank/DDBJ databases">
        <authorList>
            <person name="Scott C."/>
            <person name="Bruce N."/>
        </authorList>
    </citation>
    <scope>NUCLEOTIDE SEQUENCE</scope>
</reference>
<protein>
    <recommendedName>
        <fullName evidence="9">DUF300-domain-containing protein</fullName>
    </recommendedName>
</protein>
<feature type="compositionally biased region" description="Basic and acidic residues" evidence="5">
    <location>
        <begin position="511"/>
        <end position="524"/>
    </location>
</feature>
<dbReference type="Proteomes" id="UP000838763">
    <property type="component" value="Unassembled WGS sequence"/>
</dbReference>
<dbReference type="InterPro" id="IPR005178">
    <property type="entry name" value="Ostalpha/TMEM184C"/>
</dbReference>
<keyword evidence="8" id="KW-1185">Reference proteome</keyword>
<proteinExistence type="predicted"/>
<feature type="transmembrane region" description="Helical" evidence="6">
    <location>
        <begin position="205"/>
        <end position="229"/>
    </location>
</feature>
<evidence type="ECO:0000256" key="6">
    <source>
        <dbReference type="SAM" id="Phobius"/>
    </source>
</evidence>
<dbReference type="OrthoDB" id="5348404at2759"/>
<dbReference type="Pfam" id="PF03619">
    <property type="entry name" value="Solute_trans_a"/>
    <property type="match status" value="1"/>
</dbReference>
<dbReference type="PANTHER" id="PTHR23423">
    <property type="entry name" value="ORGANIC SOLUTE TRANSPORTER-RELATED"/>
    <property type="match status" value="1"/>
</dbReference>
<feature type="transmembrane region" description="Helical" evidence="6">
    <location>
        <begin position="102"/>
        <end position="120"/>
    </location>
</feature>
<keyword evidence="3 6" id="KW-1133">Transmembrane helix</keyword>
<dbReference type="EMBL" id="CALLCH030000015">
    <property type="protein sequence ID" value="CAI4216958.1"/>
    <property type="molecule type" value="Genomic_DNA"/>
</dbReference>
<evidence type="ECO:0000313" key="7">
    <source>
        <dbReference type="EMBL" id="CAI4216958.1"/>
    </source>
</evidence>
<evidence type="ECO:0000313" key="8">
    <source>
        <dbReference type="Proteomes" id="UP000838763"/>
    </source>
</evidence>
<feature type="region of interest" description="Disordered" evidence="5">
    <location>
        <begin position="426"/>
        <end position="536"/>
    </location>
</feature>
<comment type="subcellular location">
    <subcellularLocation>
        <location evidence="1">Membrane</location>
        <topology evidence="1">Multi-pass membrane protein</topology>
    </subcellularLocation>
</comment>
<sequence>MFDTTCNSTLEMLRIEPGTESLILGPLTFHDLALIVSGGCAIIAIALSFYLAFMHAINYTKPNEQRHIIRILFMVPVYSVSCFLQVYYYYHAVYFQVISDCYEAFAIASFFALMCSYVGTDLHDQKEYFRNMYPIKSWVWPVNWFAACCGRQRGPWRTPKSGLTWFNINWIGIYHYCVVRVAMTVIAVVTQYFERYCESSNSPAFAHIWVLAINCVAVFIAMYCVIQCYVQLKVPLDGQRLFLKVVAIKLVVFFAFWQVTAISVATSERFKIFEPNSIIAYPDIKVSIPATLLCVEMVIFSILHLWAYPYSPYVPGSKRTYYPHPDERKADLLPARENPHCPPSGGTLGFWAFVDAANTWDYVKAFGRGMRWLFCGVKNRKNDPSYNNRNMSTLGLDNLAAKNEFPAARSTEHLPIADQFRRSKFGLPRVDGEGENQATHEDENAGLISHAQPNPTSSRYSRHLASPMAPPSPYRDGPYTPSPDRERGLAASPLPSPYSPGGRSPVGASRGLDRQQSDDWEPMHPRTQKPSPLALDGHISFSFSFSLYS</sequence>
<evidence type="ECO:0000256" key="1">
    <source>
        <dbReference type="ARBA" id="ARBA00004141"/>
    </source>
</evidence>
<feature type="transmembrane region" description="Helical" evidence="6">
    <location>
        <begin position="173"/>
        <end position="193"/>
    </location>
</feature>
<comment type="caution">
    <text evidence="7">The sequence shown here is derived from an EMBL/GenBank/DDBJ whole genome shotgun (WGS) entry which is preliminary data.</text>
</comment>
<feature type="compositionally biased region" description="Low complexity" evidence="5">
    <location>
        <begin position="489"/>
        <end position="507"/>
    </location>
</feature>
<evidence type="ECO:0008006" key="9">
    <source>
        <dbReference type="Google" id="ProtNLM"/>
    </source>
</evidence>
<feature type="transmembrane region" description="Helical" evidence="6">
    <location>
        <begin position="32"/>
        <end position="56"/>
    </location>
</feature>